<dbReference type="OrthoDB" id="3697105at2"/>
<dbReference type="RefSeq" id="WP_116173659.1">
    <property type="nucleotide sequence ID" value="NZ_CP144375.1"/>
</dbReference>
<keyword evidence="2" id="KW-1185">Reference proteome</keyword>
<dbReference type="EMBL" id="QUNO01000003">
    <property type="protein sequence ID" value="REH51589.1"/>
    <property type="molecule type" value="Genomic_DNA"/>
</dbReference>
<evidence type="ECO:0000313" key="1">
    <source>
        <dbReference type="EMBL" id="REH51589.1"/>
    </source>
</evidence>
<sequence>MSWFVTGVAAVIGFAATYILVGVPLLPWTLLITLVIAVLANLASRLLPPLDPNWHPLPTGSSAPIATYASSLGARMADAEADRHRFASRIRPRLQALALGRIRRHPGLADAGLGDPAVRELLGVDLHRLLTDPAATMPDPARFATLLARLEEL</sequence>
<evidence type="ECO:0000313" key="2">
    <source>
        <dbReference type="Proteomes" id="UP000256269"/>
    </source>
</evidence>
<organism evidence="1 2">
    <name type="scientific">Kutzneria buriramensis</name>
    <dbReference type="NCBI Taxonomy" id="1045776"/>
    <lineage>
        <taxon>Bacteria</taxon>
        <taxon>Bacillati</taxon>
        <taxon>Actinomycetota</taxon>
        <taxon>Actinomycetes</taxon>
        <taxon>Pseudonocardiales</taxon>
        <taxon>Pseudonocardiaceae</taxon>
        <taxon>Kutzneria</taxon>
    </lineage>
</organism>
<gene>
    <name evidence="1" type="ORF">BCF44_10338</name>
</gene>
<comment type="caution">
    <text evidence="1">The sequence shown here is derived from an EMBL/GenBank/DDBJ whole genome shotgun (WGS) entry which is preliminary data.</text>
</comment>
<name>A0A3E0HYR0_9PSEU</name>
<protein>
    <submittedName>
        <fullName evidence="1">Uncharacterized protein</fullName>
    </submittedName>
</protein>
<accession>A0A3E0HYR0</accession>
<proteinExistence type="predicted"/>
<dbReference type="AlphaFoldDB" id="A0A3E0HYR0"/>
<dbReference type="Proteomes" id="UP000256269">
    <property type="component" value="Unassembled WGS sequence"/>
</dbReference>
<reference evidence="1 2" key="1">
    <citation type="submission" date="2018-08" db="EMBL/GenBank/DDBJ databases">
        <title>Genomic Encyclopedia of Archaeal and Bacterial Type Strains, Phase II (KMG-II): from individual species to whole genera.</title>
        <authorList>
            <person name="Goeker M."/>
        </authorList>
    </citation>
    <scope>NUCLEOTIDE SEQUENCE [LARGE SCALE GENOMIC DNA]</scope>
    <source>
        <strain evidence="1 2">DSM 45791</strain>
    </source>
</reference>